<dbReference type="Proteomes" id="UP000707451">
    <property type="component" value="Unassembled WGS sequence"/>
</dbReference>
<reference evidence="4" key="1">
    <citation type="submission" date="2021-06" db="EMBL/GenBank/DDBJ databases">
        <title>Genome Sequence of Mortierella hyaline Strain SCG-10, a Cold-Adapted, Nitrate-Reducing Fungus Isolated from Soil in Minnesota, USA.</title>
        <authorList>
            <person name="Aldossari N."/>
        </authorList>
    </citation>
    <scope>NUCLEOTIDE SEQUENCE</scope>
    <source>
        <strain evidence="4">SCG-10</strain>
    </source>
</reference>
<dbReference type="OrthoDB" id="444945at2759"/>
<sequence length="509" mass="54506">MARKNITSSHGIVESVYGESFGQQGRALGSKIIRADNKKTQPNFTAAPESGSGSAKAKAKKNKKKGASKGKSGAAGAGGANGKKAGVPNEPLVLDPAAIKKRQRKAKEAFRTGRVLLEKLVEGSDLVLVVLDARDPQRCRSTFLEQLVKKLGKSLVFVLNKTDLVPRHNVERWLEVLRQEYAAVAFNAVEESPNSSADALAQLVKAQATTSSDNTKPSIAVGIVGFPSVGRASVLRSLRQSKELASNSSMVKFYVNLGALLNKGGHGPIDSMLRSKLLPGEDLVAATASILMRCKQQTLMITYSVPRFDTGFECLAALSRQQGHLFKGGIPDTLTTARSFLRELGSGKSPFFTNPPAVKRTMEAVGYGLSAEDDGFVLDEMVFSGETAGFSFVLAAQKGVEEDPEDSGDEVEEEMEAPMLVPAVKEKQSKSKKQATPEPDMGDDEDEDADEAEEEEEEEEKEIAPITPITTKRGAKSAPVQKRPVKKAKKSAAASEEDGSAPYAFGEFA</sequence>
<gene>
    <name evidence="4" type="ORF">KI688_008432</name>
</gene>
<dbReference type="EMBL" id="JAHRHY010000003">
    <property type="protein sequence ID" value="KAG9070891.1"/>
    <property type="molecule type" value="Genomic_DNA"/>
</dbReference>
<name>A0A9P7Y3Y8_9FUNG</name>
<evidence type="ECO:0000256" key="2">
    <source>
        <dbReference type="ARBA" id="ARBA00023134"/>
    </source>
</evidence>
<comment type="caution">
    <text evidence="4">The sequence shown here is derived from an EMBL/GenBank/DDBJ whole genome shotgun (WGS) entry which is preliminary data.</text>
</comment>
<feature type="region of interest" description="Disordered" evidence="3">
    <location>
        <begin position="32"/>
        <end position="90"/>
    </location>
</feature>
<dbReference type="InterPro" id="IPR050755">
    <property type="entry name" value="TRAFAC_YlqF/YawG_RiboMat"/>
</dbReference>
<dbReference type="InterPro" id="IPR027417">
    <property type="entry name" value="P-loop_NTPase"/>
</dbReference>
<feature type="region of interest" description="Disordered" evidence="3">
    <location>
        <begin position="420"/>
        <end position="509"/>
    </location>
</feature>
<dbReference type="PANTHER" id="PTHR11089:SF30">
    <property type="entry name" value="GUANINE NUCLEOTIDE-BINDING PROTEIN-LIKE 3 HOMOLOG"/>
    <property type="match status" value="1"/>
</dbReference>
<dbReference type="GO" id="GO:0005730">
    <property type="term" value="C:nucleolus"/>
    <property type="evidence" value="ECO:0007669"/>
    <property type="project" value="TreeGrafter"/>
</dbReference>
<organism evidence="4 5">
    <name type="scientific">Linnemannia hyalina</name>
    <dbReference type="NCBI Taxonomy" id="64524"/>
    <lineage>
        <taxon>Eukaryota</taxon>
        <taxon>Fungi</taxon>
        <taxon>Fungi incertae sedis</taxon>
        <taxon>Mucoromycota</taxon>
        <taxon>Mortierellomycotina</taxon>
        <taxon>Mortierellomycetes</taxon>
        <taxon>Mortierellales</taxon>
        <taxon>Mortierellaceae</taxon>
        <taxon>Linnemannia</taxon>
    </lineage>
</organism>
<feature type="compositionally biased region" description="Polar residues" evidence="3">
    <location>
        <begin position="1"/>
        <end position="10"/>
    </location>
</feature>
<protein>
    <submittedName>
        <fullName evidence="4">Uncharacterized protein</fullName>
    </submittedName>
</protein>
<dbReference type="GO" id="GO:0005525">
    <property type="term" value="F:GTP binding"/>
    <property type="evidence" value="ECO:0007669"/>
    <property type="project" value="UniProtKB-KW"/>
</dbReference>
<dbReference type="SUPFAM" id="SSF52540">
    <property type="entry name" value="P-loop containing nucleoside triphosphate hydrolases"/>
    <property type="match status" value="1"/>
</dbReference>
<feature type="compositionally biased region" description="Acidic residues" evidence="3">
    <location>
        <begin position="440"/>
        <end position="461"/>
    </location>
</feature>
<proteinExistence type="predicted"/>
<evidence type="ECO:0000313" key="5">
    <source>
        <dbReference type="Proteomes" id="UP000707451"/>
    </source>
</evidence>
<dbReference type="Gene3D" id="1.10.1580.10">
    <property type="match status" value="1"/>
</dbReference>
<dbReference type="AlphaFoldDB" id="A0A9P7Y3Y8"/>
<dbReference type="Gene3D" id="3.40.50.300">
    <property type="entry name" value="P-loop containing nucleotide triphosphate hydrolases"/>
    <property type="match status" value="1"/>
</dbReference>
<feature type="region of interest" description="Disordered" evidence="3">
    <location>
        <begin position="1"/>
        <end position="20"/>
    </location>
</feature>
<dbReference type="PANTHER" id="PTHR11089">
    <property type="entry name" value="GTP-BINDING PROTEIN-RELATED"/>
    <property type="match status" value="1"/>
</dbReference>
<evidence type="ECO:0000256" key="3">
    <source>
        <dbReference type="SAM" id="MobiDB-lite"/>
    </source>
</evidence>
<keyword evidence="5" id="KW-1185">Reference proteome</keyword>
<keyword evidence="2" id="KW-0342">GTP-binding</keyword>
<keyword evidence="1" id="KW-0547">Nucleotide-binding</keyword>
<evidence type="ECO:0000313" key="4">
    <source>
        <dbReference type="EMBL" id="KAG9070891.1"/>
    </source>
</evidence>
<dbReference type="InterPro" id="IPR023179">
    <property type="entry name" value="GTP-bd_ortho_bundle_sf"/>
</dbReference>
<accession>A0A9P7Y3Y8</accession>
<evidence type="ECO:0000256" key="1">
    <source>
        <dbReference type="ARBA" id="ARBA00022741"/>
    </source>
</evidence>
<feature type="compositionally biased region" description="Basic residues" evidence="3">
    <location>
        <begin position="57"/>
        <end position="68"/>
    </location>
</feature>